<reference evidence="6 7" key="1">
    <citation type="submission" date="2019-03" db="EMBL/GenBank/DDBJ databases">
        <title>Sequencing 23 genomes of Wallemia ichthyophaga.</title>
        <authorList>
            <person name="Gostincar C."/>
        </authorList>
    </citation>
    <scope>NUCLEOTIDE SEQUENCE [LARGE SCALE GENOMIC DNA]</scope>
    <source>
        <strain evidence="6 7">EXF-5753</strain>
    </source>
</reference>
<evidence type="ECO:0000313" key="7">
    <source>
        <dbReference type="Proteomes" id="UP000310189"/>
    </source>
</evidence>
<sequence>MRKPPIDVENLLPISKEPRRYELILLQQPEVARCSLLNDKDRRPVDPPPILQLKIYDNLGRLDDNAARWPYFVLHASLATHTPSDRPLQQSEILQGLLTSNAHYCVPGDVHSSGCFFYFSDLSFAALGVYQLKFTLLTVLGMPVSPTELPVLTEAISQPIRSYTPKDFPGMAQSTPLAKSLAERGLIIPIRNEDHRLRSSEGL</sequence>
<dbReference type="AlphaFoldDB" id="A0A4T0FGW9"/>
<keyword evidence="4" id="KW-0539">Nucleus</keyword>
<dbReference type="Proteomes" id="UP000310189">
    <property type="component" value="Unassembled WGS sequence"/>
</dbReference>
<keyword evidence="3" id="KW-0804">Transcription</keyword>
<evidence type="ECO:0000256" key="3">
    <source>
        <dbReference type="ARBA" id="ARBA00023163"/>
    </source>
</evidence>
<dbReference type="PANTHER" id="PTHR33572:SF3">
    <property type="entry name" value="VELVET COMPLEX SUBUNIT B"/>
    <property type="match status" value="1"/>
</dbReference>
<dbReference type="InterPro" id="IPR037525">
    <property type="entry name" value="Velvet_dom"/>
</dbReference>
<dbReference type="OrthoDB" id="1746739at2759"/>
<evidence type="ECO:0000256" key="4">
    <source>
        <dbReference type="ARBA" id="ARBA00023242"/>
    </source>
</evidence>
<evidence type="ECO:0000256" key="1">
    <source>
        <dbReference type="ARBA" id="ARBA00004123"/>
    </source>
</evidence>
<organism evidence="6 7">
    <name type="scientific">Wallemia hederae</name>
    <dbReference type="NCBI Taxonomy" id="1540922"/>
    <lineage>
        <taxon>Eukaryota</taxon>
        <taxon>Fungi</taxon>
        <taxon>Dikarya</taxon>
        <taxon>Basidiomycota</taxon>
        <taxon>Wallemiomycotina</taxon>
        <taxon>Wallemiomycetes</taxon>
        <taxon>Wallemiales</taxon>
        <taxon>Wallemiaceae</taxon>
        <taxon>Wallemia</taxon>
    </lineage>
</organism>
<dbReference type="Pfam" id="PF11754">
    <property type="entry name" value="Velvet"/>
    <property type="match status" value="2"/>
</dbReference>
<dbReference type="Gene3D" id="2.60.40.3960">
    <property type="entry name" value="Velvet domain"/>
    <property type="match status" value="1"/>
</dbReference>
<dbReference type="InterPro" id="IPR038491">
    <property type="entry name" value="Velvet_dom_sf"/>
</dbReference>
<dbReference type="PANTHER" id="PTHR33572">
    <property type="entry name" value="SPORE DEVELOPMENT REGULATOR VOSA"/>
    <property type="match status" value="1"/>
</dbReference>
<comment type="subcellular location">
    <subcellularLocation>
        <location evidence="1">Nucleus</location>
    </subcellularLocation>
</comment>
<accession>A0A4T0FGW9</accession>
<evidence type="ECO:0000259" key="5">
    <source>
        <dbReference type="PROSITE" id="PS51821"/>
    </source>
</evidence>
<dbReference type="InterPro" id="IPR021740">
    <property type="entry name" value="Velvet"/>
</dbReference>
<dbReference type="EMBL" id="SPNW01000059">
    <property type="protein sequence ID" value="TIA87309.1"/>
    <property type="molecule type" value="Genomic_DNA"/>
</dbReference>
<feature type="domain" description="Velvet" evidence="5">
    <location>
        <begin position="15"/>
        <end position="191"/>
    </location>
</feature>
<evidence type="ECO:0000313" key="6">
    <source>
        <dbReference type="EMBL" id="TIA87309.1"/>
    </source>
</evidence>
<keyword evidence="7" id="KW-1185">Reference proteome</keyword>
<evidence type="ECO:0000256" key="2">
    <source>
        <dbReference type="ARBA" id="ARBA00023015"/>
    </source>
</evidence>
<comment type="caution">
    <text evidence="6">The sequence shown here is derived from an EMBL/GenBank/DDBJ whole genome shotgun (WGS) entry which is preliminary data.</text>
</comment>
<keyword evidence="2" id="KW-0805">Transcription regulation</keyword>
<proteinExistence type="predicted"/>
<dbReference type="GO" id="GO:0005634">
    <property type="term" value="C:nucleus"/>
    <property type="evidence" value="ECO:0007669"/>
    <property type="project" value="UniProtKB-SubCell"/>
</dbReference>
<protein>
    <recommendedName>
        <fullName evidence="5">Velvet domain-containing protein</fullName>
    </recommendedName>
</protein>
<gene>
    <name evidence="6" type="ORF">E3P99_03274</name>
</gene>
<dbReference type="PROSITE" id="PS51821">
    <property type="entry name" value="VELVET"/>
    <property type="match status" value="1"/>
</dbReference>
<name>A0A4T0FGW9_9BASI</name>